<evidence type="ECO:0000313" key="1">
    <source>
        <dbReference type="EMBL" id="KAJ1677337.1"/>
    </source>
</evidence>
<reference evidence="1" key="1">
    <citation type="submission" date="2022-06" db="EMBL/GenBank/DDBJ databases">
        <title>Phylogenomic reconstructions and comparative analyses of Kickxellomycotina fungi.</title>
        <authorList>
            <person name="Reynolds N.K."/>
            <person name="Stajich J.E."/>
            <person name="Barry K."/>
            <person name="Grigoriev I.V."/>
            <person name="Crous P."/>
            <person name="Smith M.E."/>
        </authorList>
    </citation>
    <scope>NUCLEOTIDE SEQUENCE</scope>
    <source>
        <strain evidence="1">RSA 2271</strain>
    </source>
</reference>
<sequence>ARASRTASRISTVPSSPTTILARTSRSILMRSPRDSSSRYGALRSARWSLTWSELTRR</sequence>
<feature type="non-terminal residue" evidence="1">
    <location>
        <position position="58"/>
    </location>
</feature>
<accession>A0ACC1HQ14</accession>
<dbReference type="EMBL" id="JAMZIH010002604">
    <property type="protein sequence ID" value="KAJ1677337.1"/>
    <property type="molecule type" value="Genomic_DNA"/>
</dbReference>
<gene>
    <name evidence="1" type="ORF">EV182_006382</name>
</gene>
<name>A0ACC1HQ14_9FUNG</name>
<keyword evidence="2" id="KW-1185">Reference proteome</keyword>
<protein>
    <submittedName>
        <fullName evidence="1">Uncharacterized protein</fullName>
    </submittedName>
</protein>
<comment type="caution">
    <text evidence="1">The sequence shown here is derived from an EMBL/GenBank/DDBJ whole genome shotgun (WGS) entry which is preliminary data.</text>
</comment>
<dbReference type="Proteomes" id="UP001145114">
    <property type="component" value="Unassembled WGS sequence"/>
</dbReference>
<evidence type="ECO:0000313" key="2">
    <source>
        <dbReference type="Proteomes" id="UP001145114"/>
    </source>
</evidence>
<proteinExistence type="predicted"/>
<feature type="non-terminal residue" evidence="1">
    <location>
        <position position="1"/>
    </location>
</feature>
<organism evidence="1 2">
    <name type="scientific">Spiromyces aspiralis</name>
    <dbReference type="NCBI Taxonomy" id="68401"/>
    <lineage>
        <taxon>Eukaryota</taxon>
        <taxon>Fungi</taxon>
        <taxon>Fungi incertae sedis</taxon>
        <taxon>Zoopagomycota</taxon>
        <taxon>Kickxellomycotina</taxon>
        <taxon>Kickxellomycetes</taxon>
        <taxon>Kickxellales</taxon>
        <taxon>Kickxellaceae</taxon>
        <taxon>Spiromyces</taxon>
    </lineage>
</organism>